<accession>A0A6P4A9T0</accession>
<feature type="transmembrane region" description="Helical" evidence="2">
    <location>
        <begin position="235"/>
        <end position="255"/>
    </location>
</feature>
<protein>
    <submittedName>
        <fullName evidence="4">Uncharacterized protein LOC107425185 isoform X1</fullName>
    </submittedName>
</protein>
<dbReference type="AlphaFoldDB" id="A0A6P4A9T0"/>
<keyword evidence="2" id="KW-0472">Membrane</keyword>
<evidence type="ECO:0000313" key="3">
    <source>
        <dbReference type="Proteomes" id="UP001652623"/>
    </source>
</evidence>
<evidence type="ECO:0000313" key="4">
    <source>
        <dbReference type="RefSeq" id="XP_015890624.2"/>
    </source>
</evidence>
<dbReference type="RefSeq" id="XP_015890624.2">
    <property type="nucleotide sequence ID" value="XM_016035138.4"/>
</dbReference>
<dbReference type="GeneID" id="107425185"/>
<dbReference type="PANTHER" id="PTHR34064">
    <property type="entry name" value="OS04G0672300 PROTEIN"/>
    <property type="match status" value="1"/>
</dbReference>
<dbReference type="InParanoid" id="A0A6P4A9T0"/>
<organism evidence="3 4">
    <name type="scientific">Ziziphus jujuba</name>
    <name type="common">Chinese jujube</name>
    <name type="synonym">Ziziphus sativa</name>
    <dbReference type="NCBI Taxonomy" id="326968"/>
    <lineage>
        <taxon>Eukaryota</taxon>
        <taxon>Viridiplantae</taxon>
        <taxon>Streptophyta</taxon>
        <taxon>Embryophyta</taxon>
        <taxon>Tracheophyta</taxon>
        <taxon>Spermatophyta</taxon>
        <taxon>Magnoliopsida</taxon>
        <taxon>eudicotyledons</taxon>
        <taxon>Gunneridae</taxon>
        <taxon>Pentapetalae</taxon>
        <taxon>rosids</taxon>
        <taxon>fabids</taxon>
        <taxon>Rosales</taxon>
        <taxon>Rhamnaceae</taxon>
        <taxon>Paliureae</taxon>
        <taxon>Ziziphus</taxon>
    </lineage>
</organism>
<sequence>MKEATISNNLSSMASKPFDSDEGKPFIQGIMDESCGIPVGYSGFKLLKPSFDEVDRQCSIDILPLIFEEASCPKYPLDSSNAQDIYNISVLPQEGNNLQGASQLAFLSILEVPNPPKDQKSMDTYLNCQNCIDLQMNNADTYSSCIVDIKVEKESLQAPESNDEAVESLKNESVLINLQKVLQRQSSLKLGLKLMQLLINHFTSREKTLSDRVHEIPNNRWRRCKRAASIDSRKILLLFSILSSFGTLILIYLTLRVRQSAESYVHA</sequence>
<dbReference type="FunCoup" id="A0A6P4A9T0">
    <property type="interactions" value="602"/>
</dbReference>
<evidence type="ECO:0000256" key="2">
    <source>
        <dbReference type="SAM" id="Phobius"/>
    </source>
</evidence>
<dbReference type="KEGG" id="zju:107425185"/>
<keyword evidence="2" id="KW-0812">Transmembrane</keyword>
<dbReference type="PANTHER" id="PTHR34064:SF5">
    <property type="entry name" value="PROTEIN, PUTATIVE-RELATED"/>
    <property type="match status" value="1"/>
</dbReference>
<feature type="region of interest" description="Disordered" evidence="1">
    <location>
        <begin position="1"/>
        <end position="20"/>
    </location>
</feature>
<reference evidence="4" key="1">
    <citation type="submission" date="2025-08" db="UniProtKB">
        <authorList>
            <consortium name="RefSeq"/>
        </authorList>
    </citation>
    <scope>IDENTIFICATION</scope>
    <source>
        <tissue evidence="4">Seedling</tissue>
    </source>
</reference>
<evidence type="ECO:0000256" key="1">
    <source>
        <dbReference type="SAM" id="MobiDB-lite"/>
    </source>
</evidence>
<keyword evidence="3" id="KW-1185">Reference proteome</keyword>
<dbReference type="Proteomes" id="UP001652623">
    <property type="component" value="Chromosome 7"/>
</dbReference>
<feature type="compositionally biased region" description="Polar residues" evidence="1">
    <location>
        <begin position="1"/>
        <end position="14"/>
    </location>
</feature>
<keyword evidence="2" id="KW-1133">Transmembrane helix</keyword>
<gene>
    <name evidence="4" type="primary">LOC107425185</name>
</gene>
<name>A0A6P4A9T0_ZIZJJ</name>
<proteinExistence type="predicted"/>